<organism evidence="5 6">
    <name type="scientific">Mycena citricolor</name>
    <dbReference type="NCBI Taxonomy" id="2018698"/>
    <lineage>
        <taxon>Eukaryota</taxon>
        <taxon>Fungi</taxon>
        <taxon>Dikarya</taxon>
        <taxon>Basidiomycota</taxon>
        <taxon>Agaricomycotina</taxon>
        <taxon>Agaricomycetes</taxon>
        <taxon>Agaricomycetidae</taxon>
        <taxon>Agaricales</taxon>
        <taxon>Marasmiineae</taxon>
        <taxon>Mycenaceae</taxon>
        <taxon>Mycena</taxon>
    </lineage>
</organism>
<reference evidence="5" key="1">
    <citation type="submission" date="2023-11" db="EMBL/GenBank/DDBJ databases">
        <authorList>
            <person name="De Vega J J."/>
            <person name="De Vega J J."/>
        </authorList>
    </citation>
    <scope>NUCLEOTIDE SEQUENCE</scope>
</reference>
<protein>
    <recommendedName>
        <fullName evidence="4">SAM-dependent methyltransferase Erg6/SMT-type domain-containing protein</fullName>
    </recommendedName>
</protein>
<dbReference type="InterPro" id="IPR029063">
    <property type="entry name" value="SAM-dependent_MTases_sf"/>
</dbReference>
<dbReference type="InterPro" id="IPR025714">
    <property type="entry name" value="Methyltranfer_dom"/>
</dbReference>
<dbReference type="FunFam" id="3.40.50.150:FF:000232">
    <property type="entry name" value="Sterol 24-C-methyltransferase erg6"/>
    <property type="match status" value="1"/>
</dbReference>
<evidence type="ECO:0000256" key="3">
    <source>
        <dbReference type="PROSITE-ProRule" id="PRU01022"/>
    </source>
</evidence>
<feature type="domain" description="SAM-dependent methyltransferase Erg6/SMT-type" evidence="4">
    <location>
        <begin position="65"/>
        <end position="379"/>
    </location>
</feature>
<proteinExistence type="inferred from homology"/>
<dbReference type="Proteomes" id="UP001295794">
    <property type="component" value="Unassembled WGS sequence"/>
</dbReference>
<accession>A0AAD2K1V5</accession>
<dbReference type="EMBL" id="CAVNYO010000401">
    <property type="protein sequence ID" value="CAK5274315.1"/>
    <property type="molecule type" value="Genomic_DNA"/>
</dbReference>
<dbReference type="InterPro" id="IPR050447">
    <property type="entry name" value="Erg6_SMT_methyltransf"/>
</dbReference>
<evidence type="ECO:0000259" key="4">
    <source>
        <dbReference type="PROSITE" id="PS51685"/>
    </source>
</evidence>
<comment type="caution">
    <text evidence="5">The sequence shown here is derived from an EMBL/GenBank/DDBJ whole genome shotgun (WGS) entry which is preliminary data.</text>
</comment>
<gene>
    <name evidence="5" type="ORF">MYCIT1_LOCUS21436</name>
</gene>
<dbReference type="PANTHER" id="PTHR44068">
    <property type="entry name" value="ZGC:194242"/>
    <property type="match status" value="1"/>
</dbReference>
<keyword evidence="3" id="KW-0489">Methyltransferase</keyword>
<evidence type="ECO:0000256" key="1">
    <source>
        <dbReference type="ARBA" id="ARBA00022679"/>
    </source>
</evidence>
<dbReference type="GO" id="GO:0006696">
    <property type="term" value="P:ergosterol biosynthetic process"/>
    <property type="evidence" value="ECO:0007669"/>
    <property type="project" value="TreeGrafter"/>
</dbReference>
<dbReference type="InterPro" id="IPR013705">
    <property type="entry name" value="Sterol_MeTrfase_C"/>
</dbReference>
<keyword evidence="3" id="KW-0949">S-adenosyl-L-methionine</keyword>
<name>A0AAD2K1V5_9AGAR</name>
<comment type="similarity">
    <text evidence="2 3">Belongs to the class I-like SAM-binding methyltransferase superfamily. Erg6/SMT family.</text>
</comment>
<dbReference type="Pfam" id="PF08498">
    <property type="entry name" value="Sterol_MT_C"/>
    <property type="match status" value="1"/>
</dbReference>
<dbReference type="GO" id="GO:0005783">
    <property type="term" value="C:endoplasmic reticulum"/>
    <property type="evidence" value="ECO:0007669"/>
    <property type="project" value="TreeGrafter"/>
</dbReference>
<dbReference type="GO" id="GO:0032259">
    <property type="term" value="P:methylation"/>
    <property type="evidence" value="ECO:0007669"/>
    <property type="project" value="UniProtKB-KW"/>
</dbReference>
<dbReference type="Pfam" id="PF13847">
    <property type="entry name" value="Methyltransf_31"/>
    <property type="match status" value="1"/>
</dbReference>
<dbReference type="GO" id="GO:0003838">
    <property type="term" value="F:sterol 24-C-methyltransferase activity"/>
    <property type="evidence" value="ECO:0007669"/>
    <property type="project" value="TreeGrafter"/>
</dbReference>
<keyword evidence="6" id="KW-1185">Reference proteome</keyword>
<dbReference type="SUPFAM" id="SSF53335">
    <property type="entry name" value="S-adenosyl-L-methionine-dependent methyltransferases"/>
    <property type="match status" value="1"/>
</dbReference>
<dbReference type="PANTHER" id="PTHR44068:SF1">
    <property type="entry name" value="HYPOTHETICAL LOC100005854"/>
    <property type="match status" value="1"/>
</dbReference>
<dbReference type="InterPro" id="IPR030384">
    <property type="entry name" value="MeTrfase_SMT"/>
</dbReference>
<dbReference type="Gene3D" id="3.40.50.150">
    <property type="entry name" value="Vaccinia Virus protein VP39"/>
    <property type="match status" value="1"/>
</dbReference>
<keyword evidence="1 3" id="KW-0808">Transferase</keyword>
<dbReference type="CDD" id="cd02440">
    <property type="entry name" value="AdoMet_MTases"/>
    <property type="match status" value="1"/>
</dbReference>
<evidence type="ECO:0000313" key="5">
    <source>
        <dbReference type="EMBL" id="CAK5274315.1"/>
    </source>
</evidence>
<evidence type="ECO:0000313" key="6">
    <source>
        <dbReference type="Proteomes" id="UP001295794"/>
    </source>
</evidence>
<dbReference type="PROSITE" id="PS51685">
    <property type="entry name" value="SAM_MT_ERG6_SMT"/>
    <property type="match status" value="1"/>
</dbReference>
<evidence type="ECO:0000256" key="2">
    <source>
        <dbReference type="ARBA" id="ARBA00038188"/>
    </source>
</evidence>
<sequence>MSSLTPSSCTHSMALVKNNSKGMADGREHDRIANYTKFWDKDMAKENQAHTEHRVDSYAEVVNGYYDGATELYEYAWAQSFHFCRFYKGEGFDAALARHEHYLAAQMKLRPGMRVLDVGCGVGGPARAIARFSDVEIVGLNNNEFQVQRARKYTKKAALNEQVTFVRGDFMKLEEQFGPNSFDAGAFYSSPHVEFELKGVPVYAIEATCHAPTWEGVYGEIFKVLKPGGTFGVYEWCMTDEWDPSNPEHAKLQHEIELGNGIPEMRSLKRAREALKSVGFDIVHQEDLADRADPVPWYYPLEGDVRKAQTVWDYFTVWRMSRSGMFITHNAVWLLDKLGLAPKGTHDVGEALRIAAVALVKGGQLKLFTPMYLVVSHKPSRTLDSYQ</sequence>
<dbReference type="AlphaFoldDB" id="A0AAD2K1V5"/>